<dbReference type="AlphaFoldDB" id="C9LF86"/>
<dbReference type="STRING" id="626522.GCWU000325_00867"/>
<protein>
    <submittedName>
        <fullName evidence="2">Uncharacterized protein</fullName>
    </submittedName>
</protein>
<comment type="caution">
    <text evidence="2">The sequence shown here is derived from an EMBL/GenBank/DDBJ whole genome shotgun (WGS) entry which is preliminary data.</text>
</comment>
<keyword evidence="1" id="KW-0472">Membrane</keyword>
<dbReference type="HOGENOM" id="CLU_2701754_0_0_10"/>
<evidence type="ECO:0000313" key="3">
    <source>
        <dbReference type="Proteomes" id="UP000003460"/>
    </source>
</evidence>
<name>C9LF86_9BACT</name>
<keyword evidence="1" id="KW-1133">Transmembrane helix</keyword>
<dbReference type="Proteomes" id="UP000003460">
    <property type="component" value="Unassembled WGS sequence"/>
</dbReference>
<sequence>MQAFYGETFGYHSLYICMSQNYGLNYCYALRFLLNIFKYLQNQSCAQSAFSFLFPVLCSLKHYLTPLFLLLLL</sequence>
<accession>C9LF86</accession>
<proteinExistence type="predicted"/>
<organism evidence="2 3">
    <name type="scientific">Alloprevotella tannerae ATCC 51259</name>
    <dbReference type="NCBI Taxonomy" id="626522"/>
    <lineage>
        <taxon>Bacteria</taxon>
        <taxon>Pseudomonadati</taxon>
        <taxon>Bacteroidota</taxon>
        <taxon>Bacteroidia</taxon>
        <taxon>Bacteroidales</taxon>
        <taxon>Prevotellaceae</taxon>
        <taxon>Alloprevotella</taxon>
    </lineage>
</organism>
<dbReference type="EMBL" id="ACIJ02000016">
    <property type="protein sequence ID" value="EEX72404.1"/>
    <property type="molecule type" value="Genomic_DNA"/>
</dbReference>
<evidence type="ECO:0000313" key="2">
    <source>
        <dbReference type="EMBL" id="EEX72404.1"/>
    </source>
</evidence>
<gene>
    <name evidence="2" type="ORF">GCWU000325_00867</name>
</gene>
<feature type="transmembrane region" description="Helical" evidence="1">
    <location>
        <begin position="22"/>
        <end position="40"/>
    </location>
</feature>
<feature type="transmembrane region" description="Helical" evidence="1">
    <location>
        <begin position="52"/>
        <end position="72"/>
    </location>
</feature>
<evidence type="ECO:0000256" key="1">
    <source>
        <dbReference type="SAM" id="Phobius"/>
    </source>
</evidence>
<reference evidence="2" key="1">
    <citation type="submission" date="2009-09" db="EMBL/GenBank/DDBJ databases">
        <authorList>
            <person name="Weinstock G."/>
            <person name="Sodergren E."/>
            <person name="Clifton S."/>
            <person name="Fulton L."/>
            <person name="Fulton B."/>
            <person name="Courtney L."/>
            <person name="Fronick C."/>
            <person name="Harrison M."/>
            <person name="Strong C."/>
            <person name="Farmer C."/>
            <person name="Delahaunty K."/>
            <person name="Markovic C."/>
            <person name="Hall O."/>
            <person name="Minx P."/>
            <person name="Tomlinson C."/>
            <person name="Mitreva M."/>
            <person name="Nelson J."/>
            <person name="Hou S."/>
            <person name="Wollam A."/>
            <person name="Pepin K.H."/>
            <person name="Johnson M."/>
            <person name="Bhonagiri V."/>
            <person name="Nash W.E."/>
            <person name="Warren W."/>
            <person name="Chinwalla A."/>
            <person name="Mardis E.R."/>
            <person name="Wilson R.K."/>
        </authorList>
    </citation>
    <scope>NUCLEOTIDE SEQUENCE [LARGE SCALE GENOMIC DNA]</scope>
    <source>
        <strain evidence="2">ATCC 51259</strain>
    </source>
</reference>
<keyword evidence="1" id="KW-0812">Transmembrane</keyword>
<keyword evidence="3" id="KW-1185">Reference proteome</keyword>